<organism evidence="2 3">
    <name type="scientific">Stephania cephalantha</name>
    <dbReference type="NCBI Taxonomy" id="152367"/>
    <lineage>
        <taxon>Eukaryota</taxon>
        <taxon>Viridiplantae</taxon>
        <taxon>Streptophyta</taxon>
        <taxon>Embryophyta</taxon>
        <taxon>Tracheophyta</taxon>
        <taxon>Spermatophyta</taxon>
        <taxon>Magnoliopsida</taxon>
        <taxon>Ranunculales</taxon>
        <taxon>Menispermaceae</taxon>
        <taxon>Menispermoideae</taxon>
        <taxon>Cissampelideae</taxon>
        <taxon>Stephania</taxon>
    </lineage>
</organism>
<sequence length="91" mass="9802">MNEGADLLVSKDGWDTEAGFRFQSELFTLTSTTDSTSISHVGSKGGARSGTIHSVGRTPTGIYASRPAEREAEVEEELPSSRLKVEEELAE</sequence>
<proteinExistence type="predicted"/>
<dbReference type="Proteomes" id="UP001419268">
    <property type="component" value="Unassembled WGS sequence"/>
</dbReference>
<reference evidence="2 3" key="1">
    <citation type="submission" date="2024-01" db="EMBL/GenBank/DDBJ databases">
        <title>Genome assemblies of Stephania.</title>
        <authorList>
            <person name="Yang L."/>
        </authorList>
    </citation>
    <scope>NUCLEOTIDE SEQUENCE [LARGE SCALE GENOMIC DNA]</scope>
    <source>
        <strain evidence="2">JXDWG</strain>
        <tissue evidence="2">Leaf</tissue>
    </source>
</reference>
<keyword evidence="3" id="KW-1185">Reference proteome</keyword>
<dbReference type="AlphaFoldDB" id="A0AAP0KD24"/>
<evidence type="ECO:0000313" key="2">
    <source>
        <dbReference type="EMBL" id="KAK9148965.1"/>
    </source>
</evidence>
<feature type="region of interest" description="Disordered" evidence="1">
    <location>
        <begin position="35"/>
        <end position="91"/>
    </location>
</feature>
<dbReference type="EMBL" id="JBBNAG010000003">
    <property type="protein sequence ID" value="KAK9148965.1"/>
    <property type="molecule type" value="Genomic_DNA"/>
</dbReference>
<gene>
    <name evidence="2" type="ORF">Scep_007722</name>
</gene>
<protein>
    <submittedName>
        <fullName evidence="2">Uncharacterized protein</fullName>
    </submittedName>
</protein>
<name>A0AAP0KD24_9MAGN</name>
<accession>A0AAP0KD24</accession>
<evidence type="ECO:0000313" key="3">
    <source>
        <dbReference type="Proteomes" id="UP001419268"/>
    </source>
</evidence>
<evidence type="ECO:0000256" key="1">
    <source>
        <dbReference type="SAM" id="MobiDB-lite"/>
    </source>
</evidence>
<comment type="caution">
    <text evidence="2">The sequence shown here is derived from an EMBL/GenBank/DDBJ whole genome shotgun (WGS) entry which is preliminary data.</text>
</comment>